<accession>A0A1G6Y0D9</accession>
<dbReference type="OrthoDB" id="711499at2"/>
<keyword evidence="2" id="KW-1185">Reference proteome</keyword>
<reference evidence="2" key="1">
    <citation type="submission" date="2016-10" db="EMBL/GenBank/DDBJ databases">
        <authorList>
            <person name="Varghese N."/>
            <person name="Submissions S."/>
        </authorList>
    </citation>
    <scope>NUCLEOTIDE SEQUENCE [LARGE SCALE GENOMIC DNA]</scope>
    <source>
        <strain evidence="2">DSM 23095</strain>
    </source>
</reference>
<evidence type="ECO:0000313" key="1">
    <source>
        <dbReference type="EMBL" id="SDD83934.1"/>
    </source>
</evidence>
<dbReference type="EMBL" id="FNAC01000075">
    <property type="protein sequence ID" value="SDD83934.1"/>
    <property type="molecule type" value="Genomic_DNA"/>
</dbReference>
<name>A0A1G6Y0D9_9BACT</name>
<dbReference type="RefSeq" id="WP_087941453.1">
    <property type="nucleotide sequence ID" value="NZ_FNAC01000075.1"/>
</dbReference>
<dbReference type="Proteomes" id="UP000199060">
    <property type="component" value="Unassembled WGS sequence"/>
</dbReference>
<sequence>MILNERRIIYAQDIMAMTGRSKSYAYENLKQIRKHFKKAKHQLVSLQEFAAYHGISVDDLKQFGS</sequence>
<gene>
    <name evidence="1" type="ORF">SAMN04488104_10755</name>
</gene>
<proteinExistence type="predicted"/>
<evidence type="ECO:0000313" key="2">
    <source>
        <dbReference type="Proteomes" id="UP000199060"/>
    </source>
</evidence>
<protein>
    <submittedName>
        <fullName evidence="1">Uncharacterized protein</fullName>
    </submittedName>
</protein>
<dbReference type="AlphaFoldDB" id="A0A1G6Y0D9"/>
<organism evidence="1 2">
    <name type="scientific">Algoriphagus faecimaris</name>
    <dbReference type="NCBI Taxonomy" id="686796"/>
    <lineage>
        <taxon>Bacteria</taxon>
        <taxon>Pseudomonadati</taxon>
        <taxon>Bacteroidota</taxon>
        <taxon>Cytophagia</taxon>
        <taxon>Cytophagales</taxon>
        <taxon>Cyclobacteriaceae</taxon>
        <taxon>Algoriphagus</taxon>
    </lineage>
</organism>